<evidence type="ECO:0000313" key="7">
    <source>
        <dbReference type="EMBL" id="MFL9926218.1"/>
    </source>
</evidence>
<gene>
    <name evidence="7" type="ORF">PQR62_18215</name>
</gene>
<keyword evidence="2 5" id="KW-0812">Transmembrane</keyword>
<dbReference type="InterPro" id="IPR011701">
    <property type="entry name" value="MFS"/>
</dbReference>
<feature type="transmembrane region" description="Helical" evidence="5">
    <location>
        <begin position="314"/>
        <end position="332"/>
    </location>
</feature>
<dbReference type="Pfam" id="PF07690">
    <property type="entry name" value="MFS_1"/>
    <property type="match status" value="1"/>
</dbReference>
<evidence type="ECO:0000256" key="3">
    <source>
        <dbReference type="ARBA" id="ARBA00022989"/>
    </source>
</evidence>
<sequence>MQKAAAAAKFVASEKPTHERYLLALILMLVVVFSYIDRVNVSILIVDNAFLNDMGIVGQSLQKGMLMSVFLVAYSFGNVVLSPLGDVLGPRKGMMLSIVVWGISLIIGGLAPTFMLMLFSRILLGLGEGMHFPMQSKFIKCWFPVSERGKANAAWNTGLAIAPAIAMPLFTWLIAVAGWRESFFVLTVMGLIPLFLLWKFTADTPQQSHRINATELAHIENGLKNDSVATDDGTGFFSKFKSFTGNYRFWLIVVYYMAHASVLWGTMSWVPSYLKTARGFSWEAMGMLSSLPWILGVGTKILSGYLCDKMKRRAPLLVFAMVGVSIGIYFGVNIEDNLTSALVLGFGIGCIGLGGPAAWTLLQDIVPSKGISSAAGLMNGMGNVFSSIAPLAIGYIISQTGSYSNGLYYIIGCCVMGGIATLILTIKKN</sequence>
<dbReference type="PANTHER" id="PTHR11662:SF399">
    <property type="entry name" value="FI19708P1-RELATED"/>
    <property type="match status" value="1"/>
</dbReference>
<dbReference type="Gene3D" id="1.20.1250.20">
    <property type="entry name" value="MFS general substrate transporter like domains"/>
    <property type="match status" value="2"/>
</dbReference>
<protein>
    <submittedName>
        <fullName evidence="7">MFS transporter</fullName>
    </submittedName>
</protein>
<dbReference type="RefSeq" id="WP_408159431.1">
    <property type="nucleotide sequence ID" value="NZ_JAQQFM010000008.1"/>
</dbReference>
<proteinExistence type="predicted"/>
<name>A0ABW9AEL0_9BURK</name>
<feature type="transmembrane region" description="Helical" evidence="5">
    <location>
        <begin position="407"/>
        <end position="426"/>
    </location>
</feature>
<reference evidence="7 8" key="1">
    <citation type="journal article" date="2024" name="Chem. Sci.">
        <title>Discovery of megapolipeptins by genome mining of a Burkholderiales bacteria collection.</title>
        <authorList>
            <person name="Paulo B.S."/>
            <person name="Recchia M.J.J."/>
            <person name="Lee S."/>
            <person name="Fergusson C.H."/>
            <person name="Romanowski S.B."/>
            <person name="Hernandez A."/>
            <person name="Krull N."/>
            <person name="Liu D.Y."/>
            <person name="Cavanagh H."/>
            <person name="Bos A."/>
            <person name="Gray C.A."/>
            <person name="Murphy B.T."/>
            <person name="Linington R.G."/>
            <person name="Eustaquio A.S."/>
        </authorList>
    </citation>
    <scope>NUCLEOTIDE SEQUENCE [LARGE SCALE GENOMIC DNA]</scope>
    <source>
        <strain evidence="7 8">RL21-008-BIB-A</strain>
    </source>
</reference>
<dbReference type="PROSITE" id="PS50850">
    <property type="entry name" value="MFS"/>
    <property type="match status" value="1"/>
</dbReference>
<dbReference type="CDD" id="cd17319">
    <property type="entry name" value="MFS_ExuT_GudP_like"/>
    <property type="match status" value="1"/>
</dbReference>
<dbReference type="InterPro" id="IPR020846">
    <property type="entry name" value="MFS_dom"/>
</dbReference>
<evidence type="ECO:0000256" key="4">
    <source>
        <dbReference type="ARBA" id="ARBA00023136"/>
    </source>
</evidence>
<comment type="subcellular location">
    <subcellularLocation>
        <location evidence="1">Membrane</location>
        <topology evidence="1">Multi-pass membrane protein</topology>
    </subcellularLocation>
</comment>
<comment type="caution">
    <text evidence="7">The sequence shown here is derived from an EMBL/GenBank/DDBJ whole genome shotgun (WGS) entry which is preliminary data.</text>
</comment>
<feature type="transmembrane region" description="Helical" evidence="5">
    <location>
        <begin position="183"/>
        <end position="200"/>
    </location>
</feature>
<keyword evidence="8" id="KW-1185">Reference proteome</keyword>
<feature type="transmembrane region" description="Helical" evidence="5">
    <location>
        <begin position="290"/>
        <end position="307"/>
    </location>
</feature>
<dbReference type="PANTHER" id="PTHR11662">
    <property type="entry name" value="SOLUTE CARRIER FAMILY 17"/>
    <property type="match status" value="1"/>
</dbReference>
<dbReference type="SUPFAM" id="SSF103473">
    <property type="entry name" value="MFS general substrate transporter"/>
    <property type="match status" value="1"/>
</dbReference>
<feature type="transmembrane region" description="Helical" evidence="5">
    <location>
        <begin position="374"/>
        <end position="395"/>
    </location>
</feature>
<feature type="transmembrane region" description="Helical" evidence="5">
    <location>
        <begin position="65"/>
        <end position="81"/>
    </location>
</feature>
<feature type="transmembrane region" description="Helical" evidence="5">
    <location>
        <begin position="153"/>
        <end position="177"/>
    </location>
</feature>
<accession>A0ABW9AEL0</accession>
<dbReference type="EMBL" id="JAQQFM010000008">
    <property type="protein sequence ID" value="MFL9926218.1"/>
    <property type="molecule type" value="Genomic_DNA"/>
</dbReference>
<evidence type="ECO:0000256" key="1">
    <source>
        <dbReference type="ARBA" id="ARBA00004141"/>
    </source>
</evidence>
<evidence type="ECO:0000256" key="2">
    <source>
        <dbReference type="ARBA" id="ARBA00022692"/>
    </source>
</evidence>
<feature type="domain" description="Major facilitator superfamily (MFS) profile" evidence="6">
    <location>
        <begin position="23"/>
        <end position="429"/>
    </location>
</feature>
<keyword evidence="4 5" id="KW-0472">Membrane</keyword>
<feature type="transmembrane region" description="Helical" evidence="5">
    <location>
        <begin position="93"/>
        <end position="110"/>
    </location>
</feature>
<keyword evidence="3 5" id="KW-1133">Transmembrane helix</keyword>
<feature type="transmembrane region" description="Helical" evidence="5">
    <location>
        <begin position="249"/>
        <end position="270"/>
    </location>
</feature>
<dbReference type="InterPro" id="IPR050382">
    <property type="entry name" value="MFS_Na/Anion_cotransporter"/>
</dbReference>
<evidence type="ECO:0000259" key="6">
    <source>
        <dbReference type="PROSITE" id="PS50850"/>
    </source>
</evidence>
<evidence type="ECO:0000256" key="5">
    <source>
        <dbReference type="SAM" id="Phobius"/>
    </source>
</evidence>
<organism evidence="7 8">
    <name type="scientific">Herbaspirillum lusitanum</name>
    <dbReference type="NCBI Taxonomy" id="213312"/>
    <lineage>
        <taxon>Bacteria</taxon>
        <taxon>Pseudomonadati</taxon>
        <taxon>Pseudomonadota</taxon>
        <taxon>Betaproteobacteria</taxon>
        <taxon>Burkholderiales</taxon>
        <taxon>Oxalobacteraceae</taxon>
        <taxon>Herbaspirillum</taxon>
    </lineage>
</organism>
<feature type="transmembrane region" description="Helical" evidence="5">
    <location>
        <begin position="338"/>
        <end position="362"/>
    </location>
</feature>
<dbReference type="InterPro" id="IPR036259">
    <property type="entry name" value="MFS_trans_sf"/>
</dbReference>
<dbReference type="Proteomes" id="UP001629246">
    <property type="component" value="Unassembled WGS sequence"/>
</dbReference>
<evidence type="ECO:0000313" key="8">
    <source>
        <dbReference type="Proteomes" id="UP001629246"/>
    </source>
</evidence>
<feature type="transmembrane region" description="Helical" evidence="5">
    <location>
        <begin position="21"/>
        <end position="45"/>
    </location>
</feature>